<dbReference type="Pfam" id="PF00076">
    <property type="entry name" value="RRM_1"/>
    <property type="match status" value="1"/>
</dbReference>
<keyword evidence="1 2" id="KW-0694">RNA-binding</keyword>
<dbReference type="PROSITE" id="PS50102">
    <property type="entry name" value="RRM"/>
    <property type="match status" value="1"/>
</dbReference>
<evidence type="ECO:0000256" key="2">
    <source>
        <dbReference type="PROSITE-ProRule" id="PRU00176"/>
    </source>
</evidence>
<dbReference type="OrthoDB" id="439639at2759"/>
<dbReference type="SUPFAM" id="SSF54928">
    <property type="entry name" value="RNA-binding domain, RBD"/>
    <property type="match status" value="1"/>
</dbReference>
<gene>
    <name evidence="4" type="ORF">HPP92_002018</name>
</gene>
<organism evidence="4 5">
    <name type="scientific">Vanilla planifolia</name>
    <name type="common">Vanilla</name>
    <dbReference type="NCBI Taxonomy" id="51239"/>
    <lineage>
        <taxon>Eukaryota</taxon>
        <taxon>Viridiplantae</taxon>
        <taxon>Streptophyta</taxon>
        <taxon>Embryophyta</taxon>
        <taxon>Tracheophyta</taxon>
        <taxon>Spermatophyta</taxon>
        <taxon>Magnoliopsida</taxon>
        <taxon>Liliopsida</taxon>
        <taxon>Asparagales</taxon>
        <taxon>Orchidaceae</taxon>
        <taxon>Vanilloideae</taxon>
        <taxon>Vanilleae</taxon>
        <taxon>Vanilla</taxon>
    </lineage>
</organism>
<dbReference type="Gene3D" id="3.30.70.330">
    <property type="match status" value="1"/>
</dbReference>
<feature type="domain" description="RRM" evidence="3">
    <location>
        <begin position="94"/>
        <end position="145"/>
    </location>
</feature>
<evidence type="ECO:0000256" key="1">
    <source>
        <dbReference type="ARBA" id="ARBA00022884"/>
    </source>
</evidence>
<comment type="caution">
    <text evidence="4">The sequence shown here is derived from an EMBL/GenBank/DDBJ whole genome shotgun (WGS) entry which is preliminary data.</text>
</comment>
<evidence type="ECO:0000313" key="5">
    <source>
        <dbReference type="Proteomes" id="UP000639772"/>
    </source>
</evidence>
<evidence type="ECO:0000259" key="3">
    <source>
        <dbReference type="PROSITE" id="PS50102"/>
    </source>
</evidence>
<proteinExistence type="predicted"/>
<reference evidence="4 5" key="1">
    <citation type="journal article" date="2020" name="Nat. Food">
        <title>A phased Vanilla planifolia genome enables genetic improvement of flavour and production.</title>
        <authorList>
            <person name="Hasing T."/>
            <person name="Tang H."/>
            <person name="Brym M."/>
            <person name="Khazi F."/>
            <person name="Huang T."/>
            <person name="Chambers A.H."/>
        </authorList>
    </citation>
    <scope>NUCLEOTIDE SEQUENCE [LARGE SCALE GENOMIC DNA]</scope>
    <source>
        <tissue evidence="4">Leaf</tissue>
    </source>
</reference>
<dbReference type="PANTHER" id="PTHR10352">
    <property type="entry name" value="EUKARYOTIC TRANSLATION INITIATION FACTOR 3 SUBUNIT G"/>
    <property type="match status" value="1"/>
</dbReference>
<dbReference type="InterPro" id="IPR000504">
    <property type="entry name" value="RRM_dom"/>
</dbReference>
<dbReference type="InterPro" id="IPR035979">
    <property type="entry name" value="RBD_domain_sf"/>
</dbReference>
<accession>A0A835S8W9</accession>
<dbReference type="AlphaFoldDB" id="A0A835S8W9"/>
<name>A0A835S8W9_VANPL</name>
<protein>
    <recommendedName>
        <fullName evidence="3">RRM domain-containing protein</fullName>
    </recommendedName>
</protein>
<sequence length="192" mass="21682">MIFPSVSFELSCTNGGEIMADSEVLTLGRCFTFQFVCTVNGDDLFSDQWLRTRVMDNPPNSDVLKSIAKSAMPIVPVGYKCKFMELSIDLRRKDIKSLRLPMKLGGHRGFAFVEYVTKQEAQNALQALSSTHLYGRHLVLEQAKAGESLEELRARTAAQFVDEHNGFRNLSNKRKNFNILDEATVKFARIVE</sequence>
<dbReference type="Proteomes" id="UP000639772">
    <property type="component" value="Chromosome 1"/>
</dbReference>
<dbReference type="InterPro" id="IPR012677">
    <property type="entry name" value="Nucleotide-bd_a/b_plait_sf"/>
</dbReference>
<dbReference type="EMBL" id="JADCNM010000001">
    <property type="protein sequence ID" value="KAG0501946.1"/>
    <property type="molecule type" value="Genomic_DNA"/>
</dbReference>
<dbReference type="GO" id="GO:0003723">
    <property type="term" value="F:RNA binding"/>
    <property type="evidence" value="ECO:0007669"/>
    <property type="project" value="UniProtKB-UniRule"/>
</dbReference>
<evidence type="ECO:0000313" key="4">
    <source>
        <dbReference type="EMBL" id="KAG0501946.1"/>
    </source>
</evidence>